<dbReference type="GO" id="GO:0008961">
    <property type="term" value="F:phosphatidylglycerol-prolipoprotein diacylglyceryl transferase activity"/>
    <property type="evidence" value="ECO:0007669"/>
    <property type="project" value="UniProtKB-UniRule"/>
</dbReference>
<feature type="transmembrane region" description="Helical" evidence="7">
    <location>
        <begin position="197"/>
        <end position="214"/>
    </location>
</feature>
<keyword evidence="5 7" id="KW-1133">Transmembrane helix</keyword>
<evidence type="ECO:0000256" key="2">
    <source>
        <dbReference type="ARBA" id="ARBA00022475"/>
    </source>
</evidence>
<proteinExistence type="inferred from homology"/>
<dbReference type="STRING" id="1242993.ehr_00125"/>
<feature type="binding site" evidence="7">
    <location>
        <position position="133"/>
    </location>
    <ligand>
        <name>a 1,2-diacyl-sn-glycero-3-phospho-(1'-sn-glycerol)</name>
        <dbReference type="ChEBI" id="CHEBI:64716"/>
    </ligand>
</feature>
<comment type="caution">
    <text evidence="8">The sequence shown here is derived from an EMBL/GenBank/DDBJ whole genome shotgun (WGS) entry which is preliminary data.</text>
</comment>
<accession>A0A4Q6I4D3</accession>
<comment type="similarity">
    <text evidence="1 7">Belongs to the Lgt family.</text>
</comment>
<keyword evidence="9" id="KW-1185">Reference proteome</keyword>
<evidence type="ECO:0000256" key="3">
    <source>
        <dbReference type="ARBA" id="ARBA00022679"/>
    </source>
</evidence>
<gene>
    <name evidence="7" type="primary">lgt</name>
    <name evidence="8" type="ORF">DRF75_02790</name>
</gene>
<sequence>MVIDQVAFNIGPLQIRWYSLSYVFGIMFAYWYIKKVDKYQVFNKESYESVISWWVISVILGGRIGYILFYNLDFYIHFPIEMLKLWNGGMSFHGALVGVMTGMYIFCRKNKIDVLAALDLGACAVPVGIFFGRIANFINGELYGKVTDMKIGMTFPASGDLLYRHPSQLYEAFGEGFLLFVVTNSLFFFTKIKTSKGMLSSVFCIWYGVIRFFIEFVREPDAQIGYIIFDQITMGQLLSIFMIIMGFYFIKLAKTQDKSSI</sequence>
<dbReference type="EC" id="2.5.1.145" evidence="7"/>
<feature type="transmembrane region" description="Helical" evidence="7">
    <location>
        <begin position="15"/>
        <end position="33"/>
    </location>
</feature>
<feature type="transmembrane region" description="Helical" evidence="7">
    <location>
        <begin position="172"/>
        <end position="190"/>
    </location>
</feature>
<dbReference type="UniPathway" id="UPA00664"/>
<dbReference type="RefSeq" id="WP_045170715.1">
    <property type="nucleotide sequence ID" value="NZ_QOHL01000010.1"/>
</dbReference>
<evidence type="ECO:0000256" key="5">
    <source>
        <dbReference type="ARBA" id="ARBA00022989"/>
    </source>
</evidence>
<evidence type="ECO:0000256" key="4">
    <source>
        <dbReference type="ARBA" id="ARBA00022692"/>
    </source>
</evidence>
<dbReference type="Pfam" id="PF01790">
    <property type="entry name" value="LGT"/>
    <property type="match status" value="1"/>
</dbReference>
<keyword evidence="4 7" id="KW-0812">Transmembrane</keyword>
<evidence type="ECO:0000313" key="8">
    <source>
        <dbReference type="EMBL" id="RZB12711.1"/>
    </source>
</evidence>
<dbReference type="OrthoDB" id="871140at2"/>
<evidence type="ECO:0000256" key="6">
    <source>
        <dbReference type="ARBA" id="ARBA00023136"/>
    </source>
</evidence>
<dbReference type="InterPro" id="IPR001640">
    <property type="entry name" value="Lgt"/>
</dbReference>
<keyword evidence="8" id="KW-0449">Lipoprotein</keyword>
<organism evidence="8 9">
    <name type="scientific">Ehrlichia minasensis</name>
    <dbReference type="NCBI Taxonomy" id="1242993"/>
    <lineage>
        <taxon>Bacteria</taxon>
        <taxon>Pseudomonadati</taxon>
        <taxon>Pseudomonadota</taxon>
        <taxon>Alphaproteobacteria</taxon>
        <taxon>Rickettsiales</taxon>
        <taxon>Anaplasmataceae</taxon>
        <taxon>Ehrlichia</taxon>
    </lineage>
</organism>
<comment type="subcellular location">
    <subcellularLocation>
        <location evidence="7">Cell membrane</location>
        <topology evidence="7">Multi-pass membrane protein</topology>
    </subcellularLocation>
</comment>
<dbReference type="Proteomes" id="UP000293377">
    <property type="component" value="Unassembled WGS sequence"/>
</dbReference>
<name>A0A4Q6I4D3_9RICK</name>
<comment type="pathway">
    <text evidence="7">Protein modification; lipoprotein biosynthesis (diacylglyceryl transfer).</text>
</comment>
<feature type="transmembrane region" description="Helical" evidence="7">
    <location>
        <begin position="53"/>
        <end position="70"/>
    </location>
</feature>
<evidence type="ECO:0000313" key="9">
    <source>
        <dbReference type="Proteomes" id="UP000293377"/>
    </source>
</evidence>
<feature type="transmembrane region" description="Helical" evidence="7">
    <location>
        <begin position="114"/>
        <end position="135"/>
    </location>
</feature>
<comment type="function">
    <text evidence="7">Catalyzes the transfer of the diacylglyceryl group from phosphatidylglycerol to the sulfhydryl group of the N-terminal cysteine of a prolipoprotein, the first step in the formation of mature lipoproteins.</text>
</comment>
<feature type="transmembrane region" description="Helical" evidence="7">
    <location>
        <begin position="226"/>
        <end position="250"/>
    </location>
</feature>
<feature type="transmembrane region" description="Helical" evidence="7">
    <location>
        <begin position="90"/>
        <end position="107"/>
    </location>
</feature>
<dbReference type="HAMAP" id="MF_01147">
    <property type="entry name" value="Lgt"/>
    <property type="match status" value="1"/>
</dbReference>
<dbReference type="NCBIfam" id="TIGR00544">
    <property type="entry name" value="lgt"/>
    <property type="match status" value="1"/>
</dbReference>
<evidence type="ECO:0000256" key="7">
    <source>
        <dbReference type="HAMAP-Rule" id="MF_01147"/>
    </source>
</evidence>
<dbReference type="GO" id="GO:0042158">
    <property type="term" value="P:lipoprotein biosynthetic process"/>
    <property type="evidence" value="ECO:0007669"/>
    <property type="project" value="UniProtKB-UniRule"/>
</dbReference>
<dbReference type="EMBL" id="QOHL01000010">
    <property type="protein sequence ID" value="RZB12711.1"/>
    <property type="molecule type" value="Genomic_DNA"/>
</dbReference>
<dbReference type="PROSITE" id="PS01311">
    <property type="entry name" value="LGT"/>
    <property type="match status" value="1"/>
</dbReference>
<reference evidence="8 9" key="1">
    <citation type="submission" date="2018-06" db="EMBL/GenBank/DDBJ databases">
        <title>Complete Genome Sequence of Ehrlichia minasensis Isolated From Cattle.</title>
        <authorList>
            <person name="Aguiar D.M."/>
            <person name="Araujo J.P.A.Jr."/>
            <person name="Nakazato L."/>
            <person name="Bard E."/>
            <person name="Cabezas-Cruz A."/>
        </authorList>
    </citation>
    <scope>NUCLEOTIDE SEQUENCE [LARGE SCALE GENOMIC DNA]</scope>
    <source>
        <strain evidence="8 9">B11</strain>
    </source>
</reference>
<keyword evidence="2 7" id="KW-1003">Cell membrane</keyword>
<protein>
    <recommendedName>
        <fullName evidence="7">Phosphatidylglycerol--prolipoprotein diacylglyceryl transferase</fullName>
        <ecNumber evidence="7">2.5.1.145</ecNumber>
    </recommendedName>
</protein>
<dbReference type="AlphaFoldDB" id="A0A4Q6I4D3"/>
<comment type="catalytic activity">
    <reaction evidence="7">
        <text>L-cysteinyl-[prolipoprotein] + a 1,2-diacyl-sn-glycero-3-phospho-(1'-sn-glycerol) = an S-1,2-diacyl-sn-glyceryl-L-cysteinyl-[prolipoprotein] + sn-glycerol 1-phosphate + H(+)</text>
        <dbReference type="Rhea" id="RHEA:56712"/>
        <dbReference type="Rhea" id="RHEA-COMP:14679"/>
        <dbReference type="Rhea" id="RHEA-COMP:14680"/>
        <dbReference type="ChEBI" id="CHEBI:15378"/>
        <dbReference type="ChEBI" id="CHEBI:29950"/>
        <dbReference type="ChEBI" id="CHEBI:57685"/>
        <dbReference type="ChEBI" id="CHEBI:64716"/>
        <dbReference type="ChEBI" id="CHEBI:140658"/>
        <dbReference type="EC" id="2.5.1.145"/>
    </reaction>
</comment>
<evidence type="ECO:0000256" key="1">
    <source>
        <dbReference type="ARBA" id="ARBA00007150"/>
    </source>
</evidence>
<dbReference type="PANTHER" id="PTHR30589:SF0">
    <property type="entry name" value="PHOSPHATIDYLGLYCEROL--PROLIPOPROTEIN DIACYLGLYCERYL TRANSFERASE"/>
    <property type="match status" value="1"/>
</dbReference>
<keyword evidence="3 7" id="KW-0808">Transferase</keyword>
<keyword evidence="6 7" id="KW-0472">Membrane</keyword>
<dbReference type="GO" id="GO:0005886">
    <property type="term" value="C:plasma membrane"/>
    <property type="evidence" value="ECO:0007669"/>
    <property type="project" value="UniProtKB-SubCell"/>
</dbReference>
<dbReference type="PANTHER" id="PTHR30589">
    <property type="entry name" value="PROLIPOPROTEIN DIACYLGLYCERYL TRANSFERASE"/>
    <property type="match status" value="1"/>
</dbReference>